<name>A0A5N5T0V8_9CRUS</name>
<comment type="caution">
    <text evidence="8">The sequence shown here is derived from an EMBL/GenBank/DDBJ whole genome shotgun (WGS) entry which is preliminary data.</text>
</comment>
<keyword evidence="3" id="KW-0509">mRNA transport</keyword>
<evidence type="ECO:0000256" key="6">
    <source>
        <dbReference type="ARBA" id="ARBA00023132"/>
    </source>
</evidence>
<protein>
    <submittedName>
        <fullName evidence="8">Nuclear pore complex protein Nup88</fullName>
    </submittedName>
</protein>
<keyword evidence="9" id="KW-1185">Reference proteome</keyword>
<dbReference type="EMBL" id="SEYY01015163">
    <property type="protein sequence ID" value="KAB7500113.1"/>
    <property type="molecule type" value="Genomic_DNA"/>
</dbReference>
<dbReference type="GO" id="GO:0006406">
    <property type="term" value="P:mRNA export from nucleus"/>
    <property type="evidence" value="ECO:0007669"/>
    <property type="project" value="TreeGrafter"/>
</dbReference>
<dbReference type="PANTHER" id="PTHR13257">
    <property type="entry name" value="NUCLEOPORIN NUP84-RELATED"/>
    <property type="match status" value="1"/>
</dbReference>
<dbReference type="Pfam" id="PF10168">
    <property type="entry name" value="Nup88"/>
    <property type="match status" value="1"/>
</dbReference>
<dbReference type="Proteomes" id="UP000326759">
    <property type="component" value="Unassembled WGS sequence"/>
</dbReference>
<dbReference type="GO" id="GO:0005643">
    <property type="term" value="C:nuclear pore"/>
    <property type="evidence" value="ECO:0007669"/>
    <property type="project" value="UniProtKB-SubCell"/>
</dbReference>
<evidence type="ECO:0000256" key="7">
    <source>
        <dbReference type="ARBA" id="ARBA00023242"/>
    </source>
</evidence>
<evidence type="ECO:0000313" key="9">
    <source>
        <dbReference type="Proteomes" id="UP000326759"/>
    </source>
</evidence>
<sequence>MKEEWDSMKKLSDYVSSMSGEPTLKQDEKYQLLCIVNDIILVWCQENSTIAAQLLQHEHLEAESSKIQTLILSKPPFWEVKCIIANKSGTGVLLVGNEGVAVVELPKRWGNPNMFEGGKESLSCRVEYVGEQFLMCNPSVKIISADWHPGSLNHTYITILSSDNYLRSQN</sequence>
<gene>
    <name evidence="8" type="ORF">Anas_14206</name>
</gene>
<dbReference type="AlphaFoldDB" id="A0A5N5T0V8"/>
<proteinExistence type="predicted"/>
<evidence type="ECO:0000256" key="2">
    <source>
        <dbReference type="ARBA" id="ARBA00022448"/>
    </source>
</evidence>
<keyword evidence="5" id="KW-0811">Translocation</keyword>
<evidence type="ECO:0000256" key="1">
    <source>
        <dbReference type="ARBA" id="ARBA00004567"/>
    </source>
</evidence>
<dbReference type="GO" id="GO:0000056">
    <property type="term" value="P:ribosomal small subunit export from nucleus"/>
    <property type="evidence" value="ECO:0007669"/>
    <property type="project" value="InterPro"/>
</dbReference>
<keyword evidence="4" id="KW-0653">Protein transport</keyword>
<evidence type="ECO:0000313" key="8">
    <source>
        <dbReference type="EMBL" id="KAB7500113.1"/>
    </source>
</evidence>
<reference evidence="8 9" key="1">
    <citation type="journal article" date="2019" name="PLoS Biol.">
        <title>Sex chromosomes control vertical transmission of feminizing Wolbachia symbionts in an isopod.</title>
        <authorList>
            <person name="Becking T."/>
            <person name="Chebbi M.A."/>
            <person name="Giraud I."/>
            <person name="Moumen B."/>
            <person name="Laverre T."/>
            <person name="Caubet Y."/>
            <person name="Peccoud J."/>
            <person name="Gilbert C."/>
            <person name="Cordaux R."/>
        </authorList>
    </citation>
    <scope>NUCLEOTIDE SEQUENCE [LARGE SCALE GENOMIC DNA]</scope>
    <source>
        <strain evidence="8">ANa2</strain>
        <tissue evidence="8">Whole body excluding digestive tract and cuticle</tissue>
    </source>
</reference>
<dbReference type="InterPro" id="IPR037700">
    <property type="entry name" value="NUP88/NUP82"/>
</dbReference>
<dbReference type="GO" id="GO:0000055">
    <property type="term" value="P:ribosomal large subunit export from nucleus"/>
    <property type="evidence" value="ECO:0007669"/>
    <property type="project" value="InterPro"/>
</dbReference>
<accession>A0A5N5T0V8</accession>
<dbReference type="InterPro" id="IPR019321">
    <property type="entry name" value="Nucleoporin_Nup88"/>
</dbReference>
<comment type="subcellular location">
    <subcellularLocation>
        <location evidence="1">Nucleus</location>
        <location evidence="1">Nuclear pore complex</location>
    </subcellularLocation>
</comment>
<evidence type="ECO:0000256" key="3">
    <source>
        <dbReference type="ARBA" id="ARBA00022816"/>
    </source>
</evidence>
<keyword evidence="6" id="KW-0906">Nuclear pore complex</keyword>
<dbReference type="OrthoDB" id="341482at2759"/>
<evidence type="ECO:0000256" key="5">
    <source>
        <dbReference type="ARBA" id="ARBA00023010"/>
    </source>
</evidence>
<dbReference type="PANTHER" id="PTHR13257:SF0">
    <property type="entry name" value="NUCLEAR PORE COMPLEX PROTEIN NUP88"/>
    <property type="match status" value="1"/>
</dbReference>
<organism evidence="8 9">
    <name type="scientific">Armadillidium nasatum</name>
    <dbReference type="NCBI Taxonomy" id="96803"/>
    <lineage>
        <taxon>Eukaryota</taxon>
        <taxon>Metazoa</taxon>
        <taxon>Ecdysozoa</taxon>
        <taxon>Arthropoda</taxon>
        <taxon>Crustacea</taxon>
        <taxon>Multicrustacea</taxon>
        <taxon>Malacostraca</taxon>
        <taxon>Eumalacostraca</taxon>
        <taxon>Peracarida</taxon>
        <taxon>Isopoda</taxon>
        <taxon>Oniscidea</taxon>
        <taxon>Crinocheta</taxon>
        <taxon>Armadillidiidae</taxon>
        <taxon>Armadillidium</taxon>
    </lineage>
</organism>
<keyword evidence="2" id="KW-0813">Transport</keyword>
<keyword evidence="7" id="KW-0539">Nucleus</keyword>
<dbReference type="GO" id="GO:0017056">
    <property type="term" value="F:structural constituent of nuclear pore"/>
    <property type="evidence" value="ECO:0007669"/>
    <property type="project" value="InterPro"/>
</dbReference>
<dbReference type="GO" id="GO:0006606">
    <property type="term" value="P:protein import into nucleus"/>
    <property type="evidence" value="ECO:0007669"/>
    <property type="project" value="TreeGrafter"/>
</dbReference>
<evidence type="ECO:0000256" key="4">
    <source>
        <dbReference type="ARBA" id="ARBA00022927"/>
    </source>
</evidence>